<dbReference type="EMBL" id="AF091004">
    <property type="protein sequence ID" value="AAC64582.1"/>
    <property type="molecule type" value="Genomic_DNA"/>
</dbReference>
<name>O96560_TRISP</name>
<organism evidence="1">
    <name type="scientific">Trichinella spiralis</name>
    <name type="common">Trichina worm</name>
    <dbReference type="NCBI Taxonomy" id="6334"/>
    <lineage>
        <taxon>Eukaryota</taxon>
        <taxon>Metazoa</taxon>
        <taxon>Ecdysozoa</taxon>
        <taxon>Nematoda</taxon>
        <taxon>Enoplea</taxon>
        <taxon>Dorylaimia</taxon>
        <taxon>Trichinellida</taxon>
        <taxon>Trichinellidae</taxon>
        <taxon>Trichinella</taxon>
    </lineage>
</organism>
<sequence length="195" mass="22784">MVEIDLVGEEPNWFESAYSSCTTKYPNSVLFSWFNEKEQIALIKDAIWKLSGNTTEFSILNGLYIADVVNNEDDSTMSWEFSNYTHTTNEQLYIMHNKTHQYDWEYETKLILSTKDIYDIYNLFYSTPICMFHEINVGKREFSEKAIPIECYNTTDTAVKALCSITYDGKFIVVSSDKFFTYELLVNSNNLMLNK</sequence>
<accession>O96560</accession>
<protein>
    <submittedName>
        <fullName evidence="1">Uncharacterized protein</fullName>
    </submittedName>
</protein>
<reference evidence="1" key="1">
    <citation type="submission" date="1998-09" db="EMBL/GenBank/DDBJ databases">
        <title>RAPD-derived Trichinella spiralis probe.</title>
        <authorList>
            <person name="Semyenova S.K."/>
            <person name="Chrisanfova G.G."/>
        </authorList>
    </citation>
    <scope>NUCLEOTIDE SEQUENCE</scope>
</reference>
<evidence type="ECO:0000313" key="1">
    <source>
        <dbReference type="EMBL" id="AAC64582.1"/>
    </source>
</evidence>
<dbReference type="AlphaFoldDB" id="O96560"/>
<proteinExistence type="predicted"/>